<evidence type="ECO:0000313" key="4">
    <source>
        <dbReference type="Proteomes" id="UP000028542"/>
    </source>
</evidence>
<dbReference type="InterPro" id="IPR002575">
    <property type="entry name" value="Aminoglycoside_PTrfase"/>
</dbReference>
<dbReference type="PANTHER" id="PTHR21064">
    <property type="entry name" value="AMINOGLYCOSIDE PHOSPHOTRANSFERASE DOMAIN-CONTAINING PROTEIN-RELATED"/>
    <property type="match status" value="1"/>
</dbReference>
<feature type="domain" description="Aminoglycoside phosphotransferase" evidence="2">
    <location>
        <begin position="22"/>
        <end position="250"/>
    </location>
</feature>
<dbReference type="eggNOG" id="COG2334">
    <property type="taxonomic scope" value="Bacteria"/>
</dbReference>
<dbReference type="Gene3D" id="3.90.1200.10">
    <property type="match status" value="1"/>
</dbReference>
<proteinExistence type="inferred from homology"/>
<dbReference type="RefSeq" id="WP_035131491.1">
    <property type="nucleotide sequence ID" value="NZ_JPMD01000014.1"/>
</dbReference>
<dbReference type="SUPFAM" id="SSF56112">
    <property type="entry name" value="Protein kinase-like (PK-like)"/>
    <property type="match status" value="1"/>
</dbReference>
<dbReference type="InterPro" id="IPR011009">
    <property type="entry name" value="Kinase-like_dom_sf"/>
</dbReference>
<evidence type="ECO:0000256" key="1">
    <source>
        <dbReference type="ARBA" id="ARBA00038240"/>
    </source>
</evidence>
<evidence type="ECO:0000313" key="3">
    <source>
        <dbReference type="EMBL" id="KEZ87251.1"/>
    </source>
</evidence>
<dbReference type="PANTHER" id="PTHR21064:SF6">
    <property type="entry name" value="AMINOGLYCOSIDE PHOSPHOTRANSFERASE DOMAIN-CONTAINING PROTEIN"/>
    <property type="match status" value="1"/>
</dbReference>
<dbReference type="Proteomes" id="UP000028542">
    <property type="component" value="Unassembled WGS sequence"/>
</dbReference>
<reference evidence="3 4" key="1">
    <citation type="submission" date="2014-07" db="EMBL/GenBank/DDBJ databases">
        <title>Draft genome of Clostridium sulfidigenes 113A isolated from sediments associated with methane hydrate from Krishna Godavari basin.</title>
        <authorList>
            <person name="Honkalas V.S."/>
            <person name="Dabir A.P."/>
            <person name="Arora P."/>
            <person name="Dhakephalkar P.K."/>
        </authorList>
    </citation>
    <scope>NUCLEOTIDE SEQUENCE [LARGE SCALE GENOMIC DNA]</scope>
    <source>
        <strain evidence="3 4">113A</strain>
    </source>
</reference>
<keyword evidence="4" id="KW-1185">Reference proteome</keyword>
<dbReference type="GO" id="GO:0019202">
    <property type="term" value="F:amino acid kinase activity"/>
    <property type="evidence" value="ECO:0007669"/>
    <property type="project" value="TreeGrafter"/>
</dbReference>
<dbReference type="InterPro" id="IPR050249">
    <property type="entry name" value="Pseudomonas-type_ThrB"/>
</dbReference>
<organism evidence="3 4">
    <name type="scientific">Clostridium sulfidigenes</name>
    <dbReference type="NCBI Taxonomy" id="318464"/>
    <lineage>
        <taxon>Bacteria</taxon>
        <taxon>Bacillati</taxon>
        <taxon>Bacillota</taxon>
        <taxon>Clostridia</taxon>
        <taxon>Eubacteriales</taxon>
        <taxon>Clostridiaceae</taxon>
        <taxon>Clostridium</taxon>
    </lineage>
</organism>
<gene>
    <name evidence="3" type="ORF">IO99_06645</name>
</gene>
<dbReference type="STRING" id="318464.IO99_06645"/>
<name>A0A084JE67_9CLOT</name>
<comment type="caution">
    <text evidence="3">The sequence shown here is derived from an EMBL/GenBank/DDBJ whole genome shotgun (WGS) entry which is preliminary data.</text>
</comment>
<comment type="similarity">
    <text evidence="1">Belongs to the pseudomonas-type ThrB family.</text>
</comment>
<dbReference type="Pfam" id="PF01636">
    <property type="entry name" value="APH"/>
    <property type="match status" value="1"/>
</dbReference>
<accession>A0A084JE67</accession>
<sequence>MIKEAIEKYNFVNPTSRFVRHNENMTYCITDDNGQYVLRIHKPSNGFSVDFLRLGVSQDKFVESEMEVLTYLENTSQLGTQKVVRNKSGEPITSLRDGSLVTALEWVKGKTLENVEITNELAFRLGWMIGSVHKSMSKVKIENRYIYGAEMIDKLLEEARYAIAAKHYDKEHGAIIIDTLLKIKMKMDKDKNRFSFVHADLGKSNLLLCNEAIVPIDFSLSGYCLPEMDLASIFSHINNDQLNKEILKGYESYCSIKVDEKAIQTCLSLQVLLFIICQHEKIYNQPWIEKSMERWCNDIFLQYLKD</sequence>
<protein>
    <recommendedName>
        <fullName evidence="2">Aminoglycoside phosphotransferase domain-containing protein</fullName>
    </recommendedName>
</protein>
<evidence type="ECO:0000259" key="2">
    <source>
        <dbReference type="Pfam" id="PF01636"/>
    </source>
</evidence>
<dbReference type="EMBL" id="JPMD01000014">
    <property type="protein sequence ID" value="KEZ87251.1"/>
    <property type="molecule type" value="Genomic_DNA"/>
</dbReference>
<dbReference type="AlphaFoldDB" id="A0A084JE67"/>